<evidence type="ECO:0000313" key="1">
    <source>
        <dbReference type="EMBL" id="QNO56316.1"/>
    </source>
</evidence>
<sequence length="63" mass="7161">MHEKDLYPAAEKFLKHQKNCLSEYVGTELSLKRGKTSLRADVFGVSNQDGKTLYLCEGKKELN</sequence>
<name>A0A7G9Z7T2_9EURY</name>
<gene>
    <name evidence="1" type="ORF">HFIEAGJK_00033</name>
</gene>
<proteinExistence type="predicted"/>
<reference evidence="1" key="1">
    <citation type="submission" date="2020-06" db="EMBL/GenBank/DDBJ databases">
        <title>Unique genomic features of the anaerobic methanotrophic archaea.</title>
        <authorList>
            <person name="Chadwick G.L."/>
            <person name="Skennerton C.T."/>
            <person name="Laso-Perez R."/>
            <person name="Leu A.O."/>
            <person name="Speth D.R."/>
            <person name="Yu H."/>
            <person name="Morgan-Lang C."/>
            <person name="Hatzenpichler R."/>
            <person name="Goudeau D."/>
            <person name="Malmstrom R."/>
            <person name="Brazelton W.J."/>
            <person name="Woyke T."/>
            <person name="Hallam S.J."/>
            <person name="Tyson G.W."/>
            <person name="Wegener G."/>
            <person name="Boetius A."/>
            <person name="Orphan V."/>
        </authorList>
    </citation>
    <scope>NUCLEOTIDE SEQUENCE</scope>
</reference>
<dbReference type="AlphaFoldDB" id="A0A7G9Z7T2"/>
<dbReference type="EMBL" id="MT631652">
    <property type="protein sequence ID" value="QNO56316.1"/>
    <property type="molecule type" value="Genomic_DNA"/>
</dbReference>
<protein>
    <submittedName>
        <fullName evidence="1">Uncharacterized protein</fullName>
    </submittedName>
</protein>
<accession>A0A7G9Z7T2</accession>
<organism evidence="1">
    <name type="scientific">Candidatus Methanophaga sp. ANME-1 ERB7</name>
    <dbReference type="NCBI Taxonomy" id="2759913"/>
    <lineage>
        <taxon>Archaea</taxon>
        <taxon>Methanobacteriati</taxon>
        <taxon>Methanobacteriota</taxon>
        <taxon>Stenosarchaea group</taxon>
        <taxon>Methanomicrobia</taxon>
        <taxon>Candidatus Methanophagales</taxon>
        <taxon>Candidatus Methanophagaceae</taxon>
        <taxon>Candidatus Methanophaga</taxon>
    </lineage>
</organism>